<proteinExistence type="predicted"/>
<protein>
    <submittedName>
        <fullName evidence="1">Uncharacterized protein</fullName>
    </submittedName>
</protein>
<organism evidence="1 2">
    <name type="scientific">Gordonia phage Suzy</name>
    <dbReference type="NCBI Taxonomy" id="2201430"/>
    <lineage>
        <taxon>Viruses</taxon>
        <taxon>Duplodnaviria</taxon>
        <taxon>Heunggongvirae</taxon>
        <taxon>Uroviricota</taxon>
        <taxon>Caudoviricetes</taxon>
        <taxon>Terapinvirus</taxon>
        <taxon>Terapinvirus suzy</taxon>
    </lineage>
</organism>
<dbReference type="GeneID" id="54993560"/>
<sequence length="147" mass="16190">MTEAVVDIEFPMELSNELLDSILVTAFDGDVGGSNYWLAGAEVSIDRKDTGGPYSYTRWVAVDIKYTDSGSEEPEDEDDELHEFRLDAEAIARGLRTVIKRKREDGKPSDRAKHVLEALVTNDGGMIDADDADLIVQYAVFGKAVFG</sequence>
<accession>A0A2Z4Q7T3</accession>
<gene>
    <name evidence="1" type="primary">41</name>
    <name evidence="1" type="ORF">PBI_SUZY_41</name>
</gene>
<dbReference type="EMBL" id="MH271313">
    <property type="protein sequence ID" value="AWY06146.1"/>
    <property type="molecule type" value="Genomic_DNA"/>
</dbReference>
<dbReference type="KEGG" id="vg:54993560"/>
<dbReference type="Proteomes" id="UP000250774">
    <property type="component" value="Segment"/>
</dbReference>
<name>A0A2Z4Q7T3_9CAUD</name>
<evidence type="ECO:0000313" key="1">
    <source>
        <dbReference type="EMBL" id="AWY06146.1"/>
    </source>
</evidence>
<dbReference type="RefSeq" id="YP_009803002.1">
    <property type="nucleotide sequence ID" value="NC_047990.1"/>
</dbReference>
<reference evidence="2" key="1">
    <citation type="submission" date="2018-04" db="EMBL/GenBank/DDBJ databases">
        <authorList>
            <person name="Harrington T."/>
            <person name="Washburn E."/>
            <person name="Bricker J."/>
            <person name="McKinney A."/>
            <person name="Betsko A.J."/>
            <person name="Garlena R.A."/>
            <person name="Russell D.A."/>
            <person name="Pope W.A."/>
            <person name="Jacobs-Sera D."/>
            <person name="Hatfull G.F."/>
        </authorList>
    </citation>
    <scope>NUCLEOTIDE SEQUENCE [LARGE SCALE GENOMIC DNA]</scope>
</reference>
<keyword evidence="2" id="KW-1185">Reference proteome</keyword>
<evidence type="ECO:0000313" key="2">
    <source>
        <dbReference type="Proteomes" id="UP000250774"/>
    </source>
</evidence>